<comment type="pathway">
    <text evidence="1 8">Cofactor biosynthesis; tetrahydrofolate biosynthesis; 5,6,7,8-tetrahydrofolate from 7,8-dihydrofolate: step 1/1.</text>
</comment>
<evidence type="ECO:0000256" key="9">
    <source>
        <dbReference type="RuleBase" id="RU004474"/>
    </source>
</evidence>
<dbReference type="GO" id="GO:0005829">
    <property type="term" value="C:cytosol"/>
    <property type="evidence" value="ECO:0007669"/>
    <property type="project" value="TreeGrafter"/>
</dbReference>
<comment type="caution">
    <text evidence="11">The sequence shown here is derived from an EMBL/GenBank/DDBJ whole genome shotgun (WGS) entry which is preliminary data.</text>
</comment>
<dbReference type="GO" id="GO:0016301">
    <property type="term" value="F:kinase activity"/>
    <property type="evidence" value="ECO:0007669"/>
    <property type="project" value="UniProtKB-KW"/>
</dbReference>
<feature type="domain" description="DHFR" evidence="10">
    <location>
        <begin position="5"/>
        <end position="168"/>
    </location>
</feature>
<evidence type="ECO:0000256" key="6">
    <source>
        <dbReference type="ARBA" id="ARBA00023002"/>
    </source>
</evidence>
<evidence type="ECO:0000256" key="5">
    <source>
        <dbReference type="ARBA" id="ARBA00022857"/>
    </source>
</evidence>
<dbReference type="PROSITE" id="PS51330">
    <property type="entry name" value="DHFR_2"/>
    <property type="match status" value="1"/>
</dbReference>
<dbReference type="PANTHER" id="PTHR48069">
    <property type="entry name" value="DIHYDROFOLATE REDUCTASE"/>
    <property type="match status" value="1"/>
</dbReference>
<keyword evidence="12" id="KW-1185">Reference proteome</keyword>
<organism evidence="11 12">
    <name type="scientific">Halopseudomonas oceani</name>
    <dbReference type="NCBI Taxonomy" id="1708783"/>
    <lineage>
        <taxon>Bacteria</taxon>
        <taxon>Pseudomonadati</taxon>
        <taxon>Pseudomonadota</taxon>
        <taxon>Gammaproteobacteria</taxon>
        <taxon>Pseudomonadales</taxon>
        <taxon>Pseudomonadaceae</taxon>
        <taxon>Halopseudomonas</taxon>
    </lineage>
</organism>
<dbReference type="InterPro" id="IPR017925">
    <property type="entry name" value="DHFR_CS"/>
</dbReference>
<comment type="function">
    <text evidence="7 8">Key enzyme in folate metabolism. Catalyzes an essential reaction for de novo glycine and purine synthesis, and for DNA precursor synthesis.</text>
</comment>
<dbReference type="AlphaFoldDB" id="A0A2P4ETX9"/>
<keyword evidence="11" id="KW-0418">Kinase</keyword>
<dbReference type="CDD" id="cd00209">
    <property type="entry name" value="DHFR"/>
    <property type="match status" value="1"/>
</dbReference>
<evidence type="ECO:0000313" key="11">
    <source>
        <dbReference type="EMBL" id="POB02745.1"/>
    </source>
</evidence>
<dbReference type="GO" id="GO:0046655">
    <property type="term" value="P:folic acid metabolic process"/>
    <property type="evidence" value="ECO:0007669"/>
    <property type="project" value="TreeGrafter"/>
</dbReference>
<keyword evidence="11" id="KW-0808">Transferase</keyword>
<accession>A0A2P4ETX9</accession>
<evidence type="ECO:0000259" key="10">
    <source>
        <dbReference type="PROSITE" id="PS51330"/>
    </source>
</evidence>
<dbReference type="GO" id="GO:0006730">
    <property type="term" value="P:one-carbon metabolic process"/>
    <property type="evidence" value="ECO:0007669"/>
    <property type="project" value="UniProtKB-KW"/>
</dbReference>
<dbReference type="PROSITE" id="PS00075">
    <property type="entry name" value="DHFR_1"/>
    <property type="match status" value="1"/>
</dbReference>
<dbReference type="InterPro" id="IPR012259">
    <property type="entry name" value="DHFR"/>
</dbReference>
<dbReference type="EC" id="1.5.1.3" evidence="3 8"/>
<keyword evidence="4 8" id="KW-0554">One-carbon metabolism</keyword>
<dbReference type="Proteomes" id="UP000243451">
    <property type="component" value="Unassembled WGS sequence"/>
</dbReference>
<gene>
    <name evidence="11" type="ORF">C1949_12550</name>
</gene>
<evidence type="ECO:0000256" key="2">
    <source>
        <dbReference type="ARBA" id="ARBA00009539"/>
    </source>
</evidence>
<dbReference type="Pfam" id="PF00186">
    <property type="entry name" value="DHFR_1"/>
    <property type="match status" value="1"/>
</dbReference>
<dbReference type="PANTHER" id="PTHR48069:SF3">
    <property type="entry name" value="DIHYDROFOLATE REDUCTASE"/>
    <property type="match status" value="1"/>
</dbReference>
<evidence type="ECO:0000256" key="4">
    <source>
        <dbReference type="ARBA" id="ARBA00022563"/>
    </source>
</evidence>
<dbReference type="SUPFAM" id="SSF53597">
    <property type="entry name" value="Dihydrofolate reductase-like"/>
    <property type="match status" value="1"/>
</dbReference>
<comment type="catalytic activity">
    <reaction evidence="8">
        <text>(6S)-5,6,7,8-tetrahydrofolate + NADP(+) = 7,8-dihydrofolate + NADPH + H(+)</text>
        <dbReference type="Rhea" id="RHEA:15009"/>
        <dbReference type="ChEBI" id="CHEBI:15378"/>
        <dbReference type="ChEBI" id="CHEBI:57451"/>
        <dbReference type="ChEBI" id="CHEBI:57453"/>
        <dbReference type="ChEBI" id="CHEBI:57783"/>
        <dbReference type="ChEBI" id="CHEBI:58349"/>
        <dbReference type="EC" id="1.5.1.3"/>
    </reaction>
</comment>
<evidence type="ECO:0000313" key="12">
    <source>
        <dbReference type="Proteomes" id="UP000243451"/>
    </source>
</evidence>
<dbReference type="PRINTS" id="PR00070">
    <property type="entry name" value="DHFR"/>
</dbReference>
<dbReference type="InterPro" id="IPR001796">
    <property type="entry name" value="DHFR_dom"/>
</dbReference>
<sequence length="170" mass="18825">MSDIKVALIAAMARNRVIGLDNGMPWHLPEDLRYFKATTLGKPIIMGRKTFESLGRPLPGRTNIVVSRQAGLQLTGAEVFGSIEAALDFARQQATTDGVDEVMVIGGETLYRQCMQGADRLYLTRIDATPEGDAWFPEFDDADWVLVSERQVAAGEGYPAHVYQVLERRP</sequence>
<name>A0A2P4ETX9_9GAMM</name>
<protein>
    <recommendedName>
        <fullName evidence="3 8">Dihydrofolate reductase</fullName>
        <ecNumber evidence="3 8">1.5.1.3</ecNumber>
    </recommendedName>
</protein>
<dbReference type="UniPathway" id="UPA00077">
    <property type="reaction ID" value="UER00158"/>
</dbReference>
<dbReference type="GO" id="GO:0046654">
    <property type="term" value="P:tetrahydrofolate biosynthetic process"/>
    <property type="evidence" value="ECO:0007669"/>
    <property type="project" value="UniProtKB-UniPathway"/>
</dbReference>
<evidence type="ECO:0000256" key="3">
    <source>
        <dbReference type="ARBA" id="ARBA00012856"/>
    </source>
</evidence>
<reference evidence="11 12" key="1">
    <citation type="submission" date="2018-01" db="EMBL/GenBank/DDBJ databases">
        <title>Draft genome of the type strain Pseudomonas oceani DSM 100277 isolated from the deep water in Okinawa trough, northwestern Pacific Ocean.</title>
        <authorList>
            <person name="Gomila M."/>
            <person name="Mulet M."/>
            <person name="Garcia-Valdes E."/>
            <person name="Lalucat J."/>
        </authorList>
    </citation>
    <scope>NUCLEOTIDE SEQUENCE [LARGE SCALE GENOMIC DNA]</scope>
    <source>
        <strain evidence="11 12">DSM 100277</strain>
    </source>
</reference>
<dbReference type="InterPro" id="IPR024072">
    <property type="entry name" value="DHFR-like_dom_sf"/>
</dbReference>
<evidence type="ECO:0000256" key="1">
    <source>
        <dbReference type="ARBA" id="ARBA00004903"/>
    </source>
</evidence>
<evidence type="ECO:0000256" key="8">
    <source>
        <dbReference type="PIRNR" id="PIRNR000194"/>
    </source>
</evidence>
<dbReference type="PIRSF" id="PIRSF000194">
    <property type="entry name" value="DHFR"/>
    <property type="match status" value="1"/>
</dbReference>
<dbReference type="GO" id="GO:0070401">
    <property type="term" value="F:NADP+ binding"/>
    <property type="evidence" value="ECO:0007669"/>
    <property type="project" value="UniProtKB-ARBA"/>
</dbReference>
<dbReference type="RefSeq" id="WP_104738813.1">
    <property type="nucleotide sequence ID" value="NZ_BMHR01000011.1"/>
</dbReference>
<dbReference type="GO" id="GO:0004146">
    <property type="term" value="F:dihydrofolate reductase activity"/>
    <property type="evidence" value="ECO:0007669"/>
    <property type="project" value="UniProtKB-EC"/>
</dbReference>
<dbReference type="GO" id="GO:0046452">
    <property type="term" value="P:dihydrofolate metabolic process"/>
    <property type="evidence" value="ECO:0007669"/>
    <property type="project" value="TreeGrafter"/>
</dbReference>
<proteinExistence type="inferred from homology"/>
<keyword evidence="6 8" id="KW-0560">Oxidoreductase</keyword>
<dbReference type="Gene3D" id="3.40.430.10">
    <property type="entry name" value="Dihydrofolate Reductase, subunit A"/>
    <property type="match status" value="1"/>
</dbReference>
<dbReference type="FunFam" id="3.40.430.10:FF:000001">
    <property type="entry name" value="Dihydrofolate reductase"/>
    <property type="match status" value="1"/>
</dbReference>
<comment type="similarity">
    <text evidence="2 8 9">Belongs to the dihydrofolate reductase family.</text>
</comment>
<dbReference type="EMBL" id="PPSK01000011">
    <property type="protein sequence ID" value="POB02745.1"/>
    <property type="molecule type" value="Genomic_DNA"/>
</dbReference>
<evidence type="ECO:0000256" key="7">
    <source>
        <dbReference type="ARBA" id="ARBA00025067"/>
    </source>
</evidence>
<dbReference type="OrthoDB" id="9804315at2"/>
<keyword evidence="5 8" id="KW-0521">NADP</keyword>